<protein>
    <submittedName>
        <fullName evidence="2">Hsp20/alpha crystallin family protein</fullName>
    </submittedName>
</protein>
<evidence type="ECO:0000259" key="1">
    <source>
        <dbReference type="Pfam" id="PF00011"/>
    </source>
</evidence>
<accession>A0A4R4KMY7</accession>
<evidence type="ECO:0000313" key="3">
    <source>
        <dbReference type="Proteomes" id="UP000295706"/>
    </source>
</evidence>
<dbReference type="OrthoDB" id="954426at2"/>
<name>A0A4R4KMY7_9BACT</name>
<feature type="domain" description="SHSP" evidence="1">
    <location>
        <begin position="46"/>
        <end position="146"/>
    </location>
</feature>
<organism evidence="2 3">
    <name type="scientific">Arundinibacter roseus</name>
    <dbReference type="NCBI Taxonomy" id="2070510"/>
    <lineage>
        <taxon>Bacteria</taxon>
        <taxon>Pseudomonadati</taxon>
        <taxon>Bacteroidota</taxon>
        <taxon>Cytophagia</taxon>
        <taxon>Cytophagales</taxon>
        <taxon>Spirosomataceae</taxon>
        <taxon>Arundinibacter</taxon>
    </lineage>
</organism>
<dbReference type="InterPro" id="IPR002068">
    <property type="entry name" value="A-crystallin/Hsp20_dom"/>
</dbReference>
<sequence length="149" mass="17363">MEFLKNSLINKHTQAMKRKLNISEEILIQADVMNTMYGGMSEPQLDIQSHEEGYEVKIKTPGIEADALQIEILQDKLMVYHVLPVFSKVRGEKSAHQTARFISRMVIPSDVDLENISARYDEESRCLKVVFPFNNLHQDFHRRVDIERF</sequence>
<proteinExistence type="predicted"/>
<dbReference type="Proteomes" id="UP000295706">
    <property type="component" value="Unassembled WGS sequence"/>
</dbReference>
<dbReference type="EMBL" id="SMJU01000002">
    <property type="protein sequence ID" value="TDB68069.1"/>
    <property type="molecule type" value="Genomic_DNA"/>
</dbReference>
<comment type="caution">
    <text evidence="2">The sequence shown here is derived from an EMBL/GenBank/DDBJ whole genome shotgun (WGS) entry which is preliminary data.</text>
</comment>
<gene>
    <name evidence="2" type="ORF">EZE20_03875</name>
</gene>
<reference evidence="2 3" key="1">
    <citation type="submission" date="2019-02" db="EMBL/GenBank/DDBJ databases">
        <title>Arundinibacter roseus gen. nov., sp. nov., a new member of the family Cytophagaceae.</title>
        <authorList>
            <person name="Szuroczki S."/>
            <person name="Khayer B."/>
            <person name="Sproer C."/>
            <person name="Toumi M."/>
            <person name="Szabo A."/>
            <person name="Felfoldi T."/>
            <person name="Schumann P."/>
            <person name="Toth E."/>
        </authorList>
    </citation>
    <scope>NUCLEOTIDE SEQUENCE [LARGE SCALE GENOMIC DNA]</scope>
    <source>
        <strain evidence="2 3">DMA-k-7a</strain>
    </source>
</reference>
<evidence type="ECO:0000313" key="2">
    <source>
        <dbReference type="EMBL" id="TDB68069.1"/>
    </source>
</evidence>
<dbReference type="Gene3D" id="2.60.40.790">
    <property type="match status" value="1"/>
</dbReference>
<dbReference type="InterPro" id="IPR008978">
    <property type="entry name" value="HSP20-like_chaperone"/>
</dbReference>
<dbReference type="AlphaFoldDB" id="A0A4R4KMY7"/>
<dbReference type="SUPFAM" id="SSF49764">
    <property type="entry name" value="HSP20-like chaperones"/>
    <property type="match status" value="1"/>
</dbReference>
<keyword evidence="3" id="KW-1185">Reference proteome</keyword>
<dbReference type="Pfam" id="PF00011">
    <property type="entry name" value="HSP20"/>
    <property type="match status" value="1"/>
</dbReference>
<dbReference type="CDD" id="cd06464">
    <property type="entry name" value="ACD_sHsps-like"/>
    <property type="match status" value="1"/>
</dbReference>